<dbReference type="SUPFAM" id="SSF49265">
    <property type="entry name" value="Fibronectin type III"/>
    <property type="match status" value="1"/>
</dbReference>
<dbReference type="SMART" id="SM00060">
    <property type="entry name" value="FN3"/>
    <property type="match status" value="1"/>
</dbReference>
<dbReference type="CDD" id="cd00063">
    <property type="entry name" value="FN3"/>
    <property type="match status" value="1"/>
</dbReference>
<comment type="caution">
    <text evidence="3">The sequence shown here is derived from an EMBL/GenBank/DDBJ whole genome shotgun (WGS) entry which is preliminary data.</text>
</comment>
<keyword evidence="4" id="KW-1185">Reference proteome</keyword>
<feature type="signal peptide" evidence="1">
    <location>
        <begin position="1"/>
        <end position="22"/>
    </location>
</feature>
<evidence type="ECO:0000259" key="2">
    <source>
        <dbReference type="PROSITE" id="PS50853"/>
    </source>
</evidence>
<dbReference type="InterPro" id="IPR003961">
    <property type="entry name" value="FN3_dom"/>
</dbReference>
<gene>
    <name evidence="3" type="ORF">ACFSSB_03570</name>
</gene>
<dbReference type="Gene3D" id="2.60.40.10">
    <property type="entry name" value="Immunoglobulins"/>
    <property type="match status" value="1"/>
</dbReference>
<proteinExistence type="predicted"/>
<dbReference type="Pfam" id="PF13385">
    <property type="entry name" value="Laminin_G_3"/>
    <property type="match status" value="1"/>
</dbReference>
<evidence type="ECO:0000313" key="3">
    <source>
        <dbReference type="EMBL" id="MFD2541384.1"/>
    </source>
</evidence>
<keyword evidence="1" id="KW-0732">Signal</keyword>
<organism evidence="3 4">
    <name type="scientific">Lacinutrix gracilariae</name>
    <dbReference type="NCBI Taxonomy" id="1747198"/>
    <lineage>
        <taxon>Bacteria</taxon>
        <taxon>Pseudomonadati</taxon>
        <taxon>Bacteroidota</taxon>
        <taxon>Flavobacteriia</taxon>
        <taxon>Flavobacteriales</taxon>
        <taxon>Flavobacteriaceae</taxon>
        <taxon>Lacinutrix</taxon>
    </lineage>
</organism>
<reference evidence="4" key="1">
    <citation type="journal article" date="2019" name="Int. J. Syst. Evol. Microbiol.">
        <title>The Global Catalogue of Microorganisms (GCM) 10K type strain sequencing project: providing services to taxonomists for standard genome sequencing and annotation.</title>
        <authorList>
            <consortium name="The Broad Institute Genomics Platform"/>
            <consortium name="The Broad Institute Genome Sequencing Center for Infectious Disease"/>
            <person name="Wu L."/>
            <person name="Ma J."/>
        </authorList>
    </citation>
    <scope>NUCLEOTIDE SEQUENCE [LARGE SCALE GENOMIC DNA]</scope>
    <source>
        <strain evidence="4">KCTC 42808</strain>
    </source>
</reference>
<dbReference type="PROSITE" id="PS50853">
    <property type="entry name" value="FN3"/>
    <property type="match status" value="1"/>
</dbReference>
<feature type="domain" description="Fibronectin type-III" evidence="2">
    <location>
        <begin position="29"/>
        <end position="121"/>
    </location>
</feature>
<dbReference type="RefSeq" id="WP_379901037.1">
    <property type="nucleotide sequence ID" value="NZ_JBHULM010000007.1"/>
</dbReference>
<feature type="chain" id="PRO_5045576483" evidence="1">
    <location>
        <begin position="23"/>
        <end position="339"/>
    </location>
</feature>
<dbReference type="EMBL" id="JBHULM010000007">
    <property type="protein sequence ID" value="MFD2541384.1"/>
    <property type="molecule type" value="Genomic_DNA"/>
</dbReference>
<accession>A0ABW5JYL9</accession>
<evidence type="ECO:0000313" key="4">
    <source>
        <dbReference type="Proteomes" id="UP001597467"/>
    </source>
</evidence>
<dbReference type="Gene3D" id="2.60.120.200">
    <property type="match status" value="1"/>
</dbReference>
<dbReference type="InterPro" id="IPR013783">
    <property type="entry name" value="Ig-like_fold"/>
</dbReference>
<dbReference type="Proteomes" id="UP001597467">
    <property type="component" value="Unassembled WGS sequence"/>
</dbReference>
<dbReference type="PROSITE" id="PS51257">
    <property type="entry name" value="PROKAR_LIPOPROTEIN"/>
    <property type="match status" value="1"/>
</dbReference>
<evidence type="ECO:0000256" key="1">
    <source>
        <dbReference type="SAM" id="SignalP"/>
    </source>
</evidence>
<dbReference type="Pfam" id="PF00041">
    <property type="entry name" value="fn3"/>
    <property type="match status" value="1"/>
</dbReference>
<name>A0ABW5JYL9_9FLAO</name>
<sequence>MKNSILILILAILISCSSDNNSDNNTNNPPNNFDISVSEITRVSATINWTESIDPENEIVKYDIYLDENLIIENTLQQSYNFINLEINTLYNGEVIAKDEFGNSLERQFSFSTERISCIPDELQNQVIAFYPFNSGSLDDLVNSNILTNSTSANSTLDRNSNENCAFEFSTSTNDFLTTTNTDFLNNLSEFSISLWFNPSVSWNGNYNVLVSRDEGLSCPSTYGQWSLGLYDLNRPTFGHLNSVWDQSWDTENDYNNWHHLVATYNEINNSLSLYRNGALERTATGITTGCSNTPTAEDIGDLIIGKYFDGKLDDIAIFNVELNQAQVTELFEIEPCCE</sequence>
<dbReference type="SUPFAM" id="SSF49899">
    <property type="entry name" value="Concanavalin A-like lectins/glucanases"/>
    <property type="match status" value="1"/>
</dbReference>
<dbReference type="InterPro" id="IPR013320">
    <property type="entry name" value="ConA-like_dom_sf"/>
</dbReference>
<dbReference type="InterPro" id="IPR036116">
    <property type="entry name" value="FN3_sf"/>
</dbReference>
<protein>
    <submittedName>
        <fullName evidence="3">LamG-like jellyroll fold domain-containing protein</fullName>
    </submittedName>
</protein>